<dbReference type="Pfam" id="PF08432">
    <property type="entry name" value="Vfa1"/>
    <property type="match status" value="1"/>
</dbReference>
<proteinExistence type="predicted"/>
<keyword evidence="3" id="KW-1185">Reference proteome</keyword>
<evidence type="ECO:0000313" key="2">
    <source>
        <dbReference type="EMBL" id="PYI06650.1"/>
    </source>
</evidence>
<feature type="compositionally biased region" description="Basic and acidic residues" evidence="1">
    <location>
        <begin position="83"/>
        <end position="140"/>
    </location>
</feature>
<sequence>MSSSLQNVWHLRRVADTAAKACHVCYKPSSSVLITPDNRDFFYVCPSHLTDRHFCSPIVDTEAAAAKAKEEAMAREIEKVKKEYEEKQKRKKDAEKEKEKEKETEKDKKDKDDQSNTKKADGEDKAIEKERDDKIADIKKSGTTSSSDDGPRVFALHKYFFPRLTSYRNFYQMRIDRMRNAEIARRNRQRLQDPSLFPSVPTGGL</sequence>
<feature type="region of interest" description="Disordered" evidence="1">
    <location>
        <begin position="83"/>
        <end position="151"/>
    </location>
</feature>
<protein>
    <submittedName>
        <fullName evidence="2">DUF1742-domain-containing protein</fullName>
    </submittedName>
</protein>
<dbReference type="VEuPathDB" id="FungiDB:BO78DRAFT_315303"/>
<dbReference type="GO" id="GO:0005768">
    <property type="term" value="C:endosome"/>
    <property type="evidence" value="ECO:0007669"/>
    <property type="project" value="TreeGrafter"/>
</dbReference>
<dbReference type="PANTHER" id="PTHR28218:SF1">
    <property type="entry name" value="VPS4-ASSOCIATED PROTEIN 1"/>
    <property type="match status" value="1"/>
</dbReference>
<dbReference type="AlphaFoldDB" id="A0A319EB47"/>
<evidence type="ECO:0000313" key="3">
    <source>
        <dbReference type="Proteomes" id="UP000248423"/>
    </source>
</evidence>
<feature type="region of interest" description="Disordered" evidence="1">
    <location>
        <begin position="186"/>
        <end position="205"/>
    </location>
</feature>
<dbReference type="OrthoDB" id="2158714at2759"/>
<dbReference type="Proteomes" id="UP000248423">
    <property type="component" value="Unassembled WGS sequence"/>
</dbReference>
<evidence type="ECO:0000256" key="1">
    <source>
        <dbReference type="SAM" id="MobiDB-lite"/>
    </source>
</evidence>
<dbReference type="PANTHER" id="PTHR28218">
    <property type="entry name" value="VPS4-ASSOCIATED PROTEIN 1"/>
    <property type="match status" value="1"/>
</dbReference>
<organism evidence="2 3">
    <name type="scientific">Aspergillus sclerotiicarbonarius (strain CBS 121057 / IBT 28362)</name>
    <dbReference type="NCBI Taxonomy" id="1448318"/>
    <lineage>
        <taxon>Eukaryota</taxon>
        <taxon>Fungi</taxon>
        <taxon>Dikarya</taxon>
        <taxon>Ascomycota</taxon>
        <taxon>Pezizomycotina</taxon>
        <taxon>Eurotiomycetes</taxon>
        <taxon>Eurotiomycetidae</taxon>
        <taxon>Eurotiales</taxon>
        <taxon>Aspergillaceae</taxon>
        <taxon>Aspergillus</taxon>
        <taxon>Aspergillus subgen. Circumdati</taxon>
    </lineage>
</organism>
<dbReference type="EMBL" id="KZ826348">
    <property type="protein sequence ID" value="PYI06650.1"/>
    <property type="molecule type" value="Genomic_DNA"/>
</dbReference>
<dbReference type="GO" id="GO:0007034">
    <property type="term" value="P:vacuolar transport"/>
    <property type="evidence" value="ECO:0007669"/>
    <property type="project" value="TreeGrafter"/>
</dbReference>
<name>A0A319EB47_ASPSB</name>
<dbReference type="InterPro" id="IPR013640">
    <property type="entry name" value="Vfa1"/>
</dbReference>
<reference evidence="2 3" key="1">
    <citation type="submission" date="2018-02" db="EMBL/GenBank/DDBJ databases">
        <title>The genomes of Aspergillus section Nigri reveals drivers in fungal speciation.</title>
        <authorList>
            <consortium name="DOE Joint Genome Institute"/>
            <person name="Vesth T.C."/>
            <person name="Nybo J."/>
            <person name="Theobald S."/>
            <person name="Brandl J."/>
            <person name="Frisvad J.C."/>
            <person name="Nielsen K.F."/>
            <person name="Lyhne E.K."/>
            <person name="Kogle M.E."/>
            <person name="Kuo A."/>
            <person name="Riley R."/>
            <person name="Clum A."/>
            <person name="Nolan M."/>
            <person name="Lipzen A."/>
            <person name="Salamov A."/>
            <person name="Henrissat B."/>
            <person name="Wiebenga A."/>
            <person name="De vries R.P."/>
            <person name="Grigoriev I.V."/>
            <person name="Mortensen U.H."/>
            <person name="Andersen M.R."/>
            <person name="Baker S.E."/>
        </authorList>
    </citation>
    <scope>NUCLEOTIDE SEQUENCE [LARGE SCALE GENOMIC DNA]</scope>
    <source>
        <strain evidence="2 3">CBS 121057</strain>
    </source>
</reference>
<gene>
    <name evidence="2" type="ORF">BO78DRAFT_315303</name>
</gene>
<accession>A0A319EB47</accession>